<comment type="caution">
    <text evidence="1">The sequence shown here is derived from an EMBL/GenBank/DDBJ whole genome shotgun (WGS) entry which is preliminary data.</text>
</comment>
<dbReference type="EMBL" id="CM042014">
    <property type="protein sequence ID" value="KAI3724466.1"/>
    <property type="molecule type" value="Genomic_DNA"/>
</dbReference>
<gene>
    <name evidence="1" type="ORF">L2E82_36244</name>
</gene>
<evidence type="ECO:0000313" key="2">
    <source>
        <dbReference type="Proteomes" id="UP001055811"/>
    </source>
</evidence>
<organism evidence="1 2">
    <name type="scientific">Cichorium intybus</name>
    <name type="common">Chicory</name>
    <dbReference type="NCBI Taxonomy" id="13427"/>
    <lineage>
        <taxon>Eukaryota</taxon>
        <taxon>Viridiplantae</taxon>
        <taxon>Streptophyta</taxon>
        <taxon>Embryophyta</taxon>
        <taxon>Tracheophyta</taxon>
        <taxon>Spermatophyta</taxon>
        <taxon>Magnoliopsida</taxon>
        <taxon>eudicotyledons</taxon>
        <taxon>Gunneridae</taxon>
        <taxon>Pentapetalae</taxon>
        <taxon>asterids</taxon>
        <taxon>campanulids</taxon>
        <taxon>Asterales</taxon>
        <taxon>Asteraceae</taxon>
        <taxon>Cichorioideae</taxon>
        <taxon>Cichorieae</taxon>
        <taxon>Cichoriinae</taxon>
        <taxon>Cichorium</taxon>
    </lineage>
</organism>
<proteinExistence type="predicted"/>
<protein>
    <submittedName>
        <fullName evidence="1">Uncharacterized protein</fullName>
    </submittedName>
</protein>
<name>A0ACB9BR16_CICIN</name>
<accession>A0ACB9BR16</accession>
<reference evidence="1 2" key="2">
    <citation type="journal article" date="2022" name="Mol. Ecol. Resour.">
        <title>The genomes of chicory, endive, great burdock and yacon provide insights into Asteraceae paleo-polyploidization history and plant inulin production.</title>
        <authorList>
            <person name="Fan W."/>
            <person name="Wang S."/>
            <person name="Wang H."/>
            <person name="Wang A."/>
            <person name="Jiang F."/>
            <person name="Liu H."/>
            <person name="Zhao H."/>
            <person name="Xu D."/>
            <person name="Zhang Y."/>
        </authorList>
    </citation>
    <scope>NUCLEOTIDE SEQUENCE [LARGE SCALE GENOMIC DNA]</scope>
    <source>
        <strain evidence="2">cv. Punajuju</strain>
        <tissue evidence="1">Leaves</tissue>
    </source>
</reference>
<reference evidence="2" key="1">
    <citation type="journal article" date="2022" name="Mol. Ecol. Resour.">
        <title>The genomes of chicory, endive, great burdock and yacon provide insights into Asteraceae palaeo-polyploidization history and plant inulin production.</title>
        <authorList>
            <person name="Fan W."/>
            <person name="Wang S."/>
            <person name="Wang H."/>
            <person name="Wang A."/>
            <person name="Jiang F."/>
            <person name="Liu H."/>
            <person name="Zhao H."/>
            <person name="Xu D."/>
            <person name="Zhang Y."/>
        </authorList>
    </citation>
    <scope>NUCLEOTIDE SEQUENCE [LARGE SCALE GENOMIC DNA]</scope>
    <source>
        <strain evidence="2">cv. Punajuju</strain>
    </source>
</reference>
<keyword evidence="2" id="KW-1185">Reference proteome</keyword>
<sequence>MNVVFNINKLQDKYTRQLYTSSTLAREPKDVLISKWLFMRKLREKDLSHLSLDEAFDLLYQGILDYGTFWEHVLLYRRGASLDSPEKNVLEVRGSEEAAGGGGEEVCSVHGCAFNGGGSQEKGGGEYCEPL</sequence>
<evidence type="ECO:0000313" key="1">
    <source>
        <dbReference type="EMBL" id="KAI3724466.1"/>
    </source>
</evidence>
<dbReference type="Proteomes" id="UP001055811">
    <property type="component" value="Linkage Group LG06"/>
</dbReference>